<dbReference type="Proteomes" id="UP000268829">
    <property type="component" value="Unassembled WGS sequence"/>
</dbReference>
<keyword evidence="2" id="KW-1185">Reference proteome</keyword>
<sequence length="130" mass="15358">MVKVKLPKKIANDLKLMRKMVTHEKYLFNKVFYELSGETVVGFDDLPKEQKADIHDIVSRLYIFMKDNPNVYYTALINGYEIELTPEEKLQELYDNYEKRFLLSQNSAEKNYYQGVCHGITIARENLIKL</sequence>
<dbReference type="OrthoDB" id="2936090at2"/>
<comment type="caution">
    <text evidence="1">The sequence shown here is derived from an EMBL/GenBank/DDBJ whole genome shotgun (WGS) entry which is preliminary data.</text>
</comment>
<protein>
    <submittedName>
        <fullName evidence="1">Uncharacterized protein</fullName>
    </submittedName>
</protein>
<dbReference type="AlphaFoldDB" id="A0A3M8B7W8"/>
<name>A0A3M8B7W8_9BACL</name>
<evidence type="ECO:0000313" key="2">
    <source>
        <dbReference type="Proteomes" id="UP000268829"/>
    </source>
</evidence>
<organism evidence="1 2">
    <name type="scientific">Brevibacillus gelatini</name>
    <dbReference type="NCBI Taxonomy" id="1655277"/>
    <lineage>
        <taxon>Bacteria</taxon>
        <taxon>Bacillati</taxon>
        <taxon>Bacillota</taxon>
        <taxon>Bacilli</taxon>
        <taxon>Bacillales</taxon>
        <taxon>Paenibacillaceae</taxon>
        <taxon>Brevibacillus</taxon>
    </lineage>
</organism>
<reference evidence="1 2" key="1">
    <citation type="submission" date="2018-10" db="EMBL/GenBank/DDBJ databases">
        <title>Phylogenomics of Brevibacillus.</title>
        <authorList>
            <person name="Dunlap C."/>
        </authorList>
    </citation>
    <scope>NUCLEOTIDE SEQUENCE [LARGE SCALE GENOMIC DNA]</scope>
    <source>
        <strain evidence="1 2">DSM 100115</strain>
    </source>
</reference>
<gene>
    <name evidence="1" type="ORF">EDM57_04475</name>
</gene>
<proteinExistence type="predicted"/>
<accession>A0A3M8B7W8</accession>
<dbReference type="RefSeq" id="WP_122903569.1">
    <property type="nucleotide sequence ID" value="NZ_RHHS01000013.1"/>
</dbReference>
<dbReference type="EMBL" id="RHHS01000013">
    <property type="protein sequence ID" value="RNB59402.1"/>
    <property type="molecule type" value="Genomic_DNA"/>
</dbReference>
<evidence type="ECO:0000313" key="1">
    <source>
        <dbReference type="EMBL" id="RNB59402.1"/>
    </source>
</evidence>